<reference evidence="2" key="1">
    <citation type="journal article" date="2020" name="Stud. Mycol.">
        <title>101 Dothideomycetes genomes: a test case for predicting lifestyles and emergence of pathogens.</title>
        <authorList>
            <person name="Haridas S."/>
            <person name="Albert R."/>
            <person name="Binder M."/>
            <person name="Bloem J."/>
            <person name="Labutti K."/>
            <person name="Salamov A."/>
            <person name="Andreopoulos B."/>
            <person name="Baker S."/>
            <person name="Barry K."/>
            <person name="Bills G."/>
            <person name="Bluhm B."/>
            <person name="Cannon C."/>
            <person name="Castanera R."/>
            <person name="Culley D."/>
            <person name="Daum C."/>
            <person name="Ezra D."/>
            <person name="Gonzalez J."/>
            <person name="Henrissat B."/>
            <person name="Kuo A."/>
            <person name="Liang C."/>
            <person name="Lipzen A."/>
            <person name="Lutzoni F."/>
            <person name="Magnuson J."/>
            <person name="Mondo S."/>
            <person name="Nolan M."/>
            <person name="Ohm R."/>
            <person name="Pangilinan J."/>
            <person name="Park H.-J."/>
            <person name="Ramirez L."/>
            <person name="Alfaro M."/>
            <person name="Sun H."/>
            <person name="Tritt A."/>
            <person name="Yoshinaga Y."/>
            <person name="Zwiers L.-H."/>
            <person name="Turgeon B."/>
            <person name="Goodwin S."/>
            <person name="Spatafora J."/>
            <person name="Crous P."/>
            <person name="Grigoriev I."/>
        </authorList>
    </citation>
    <scope>NUCLEOTIDE SEQUENCE</scope>
    <source>
        <strain evidence="2">CBS 113389</strain>
    </source>
</reference>
<name>A0A6A6PFC5_9PEZI</name>
<evidence type="ECO:0000313" key="2">
    <source>
        <dbReference type="EMBL" id="KAF2478444.1"/>
    </source>
</evidence>
<accession>A0A6A6PFC5</accession>
<keyword evidence="3" id="KW-1185">Reference proteome</keyword>
<dbReference type="GeneID" id="54476796"/>
<dbReference type="EMBL" id="MU001653">
    <property type="protein sequence ID" value="KAF2478444.1"/>
    <property type="molecule type" value="Genomic_DNA"/>
</dbReference>
<gene>
    <name evidence="2" type="ORF">BDY17DRAFT_314228</name>
</gene>
<proteinExistence type="predicted"/>
<feature type="region of interest" description="Disordered" evidence="1">
    <location>
        <begin position="106"/>
        <end position="136"/>
    </location>
</feature>
<feature type="region of interest" description="Disordered" evidence="1">
    <location>
        <begin position="1"/>
        <end position="26"/>
    </location>
</feature>
<dbReference type="Proteomes" id="UP000799767">
    <property type="component" value="Unassembled WGS sequence"/>
</dbReference>
<protein>
    <submittedName>
        <fullName evidence="2">Uncharacterized protein</fullName>
    </submittedName>
</protein>
<dbReference type="AlphaFoldDB" id="A0A6A6PFC5"/>
<evidence type="ECO:0000313" key="3">
    <source>
        <dbReference type="Proteomes" id="UP000799767"/>
    </source>
</evidence>
<feature type="compositionally biased region" description="Acidic residues" evidence="1">
    <location>
        <begin position="10"/>
        <end position="26"/>
    </location>
</feature>
<evidence type="ECO:0000256" key="1">
    <source>
        <dbReference type="SAM" id="MobiDB-lite"/>
    </source>
</evidence>
<organism evidence="2 3">
    <name type="scientific">Neohortaea acidophila</name>
    <dbReference type="NCBI Taxonomy" id="245834"/>
    <lineage>
        <taxon>Eukaryota</taxon>
        <taxon>Fungi</taxon>
        <taxon>Dikarya</taxon>
        <taxon>Ascomycota</taxon>
        <taxon>Pezizomycotina</taxon>
        <taxon>Dothideomycetes</taxon>
        <taxon>Dothideomycetidae</taxon>
        <taxon>Mycosphaerellales</taxon>
        <taxon>Teratosphaeriaceae</taxon>
        <taxon>Neohortaea</taxon>
    </lineage>
</organism>
<dbReference type="RefSeq" id="XP_033585014.1">
    <property type="nucleotide sequence ID" value="XM_033735794.1"/>
</dbReference>
<sequence>MSFTRQIDVNSEDAEDEAQEEVKEEDEIELALGHTSLAEAIEYALDIALSELARHLGLNYDEIGVRVTNALVSDISKRITAQRLKRASRAMVDVTQEGERYKTLGTRNSDAQIPSLIKNLPPEDDGNDGNPPSLWNSTLLPDDCRCET</sequence>